<evidence type="ECO:0000256" key="4">
    <source>
        <dbReference type="ARBA" id="ARBA00022691"/>
    </source>
</evidence>
<dbReference type="EMBL" id="JACGCM010001560">
    <property type="protein sequence ID" value="KAF6153517.1"/>
    <property type="molecule type" value="Genomic_DNA"/>
</dbReference>
<dbReference type="InterPro" id="IPR028564">
    <property type="entry name" value="MT_TRM10-typ"/>
</dbReference>
<feature type="non-terminal residue" evidence="8">
    <location>
        <position position="1"/>
    </location>
</feature>
<evidence type="ECO:0000256" key="2">
    <source>
        <dbReference type="ARBA" id="ARBA00022603"/>
    </source>
</evidence>
<evidence type="ECO:0000256" key="6">
    <source>
        <dbReference type="SAM" id="Coils"/>
    </source>
</evidence>
<feature type="coiled-coil region" evidence="6">
    <location>
        <begin position="118"/>
        <end position="145"/>
    </location>
</feature>
<reference evidence="8 9" key="1">
    <citation type="journal article" date="2020" name="IScience">
        <title>Genome Sequencing of the Endangered Kingdonia uniflora (Circaeasteraceae, Ranunculales) Reveals Potential Mechanisms of Evolutionary Specialization.</title>
        <authorList>
            <person name="Sun Y."/>
            <person name="Deng T."/>
            <person name="Zhang A."/>
            <person name="Moore M.J."/>
            <person name="Landis J.B."/>
            <person name="Lin N."/>
            <person name="Zhang H."/>
            <person name="Zhang X."/>
            <person name="Huang J."/>
            <person name="Zhang X."/>
            <person name="Sun H."/>
            <person name="Wang H."/>
        </authorList>
    </citation>
    <scope>NUCLEOTIDE SEQUENCE [LARGE SCALE GENOMIC DNA]</scope>
    <source>
        <strain evidence="8">TB1705</strain>
        <tissue evidence="8">Leaf</tissue>
    </source>
</reference>
<name>A0A7J7MF89_9MAGN</name>
<evidence type="ECO:0000313" key="9">
    <source>
        <dbReference type="Proteomes" id="UP000541444"/>
    </source>
</evidence>
<evidence type="ECO:0000259" key="7">
    <source>
        <dbReference type="PROSITE" id="PS51675"/>
    </source>
</evidence>
<keyword evidence="4" id="KW-0949">S-adenosyl-L-methionine</keyword>
<keyword evidence="6" id="KW-0175">Coiled coil</keyword>
<dbReference type="PANTHER" id="PTHR13563:SF13">
    <property type="entry name" value="TRNA METHYLTRANSFERASE 10 HOMOLOG A"/>
    <property type="match status" value="1"/>
</dbReference>
<comment type="catalytic activity">
    <reaction evidence="5">
        <text>guanosine(9) in tRNA + S-adenosyl-L-methionine = N(1)-methylguanosine(9) in tRNA + S-adenosyl-L-homocysteine + H(+)</text>
        <dbReference type="Rhea" id="RHEA:43156"/>
        <dbReference type="Rhea" id="RHEA-COMP:10367"/>
        <dbReference type="Rhea" id="RHEA-COMP:10368"/>
        <dbReference type="ChEBI" id="CHEBI:15378"/>
        <dbReference type="ChEBI" id="CHEBI:57856"/>
        <dbReference type="ChEBI" id="CHEBI:59789"/>
        <dbReference type="ChEBI" id="CHEBI:73542"/>
        <dbReference type="ChEBI" id="CHEBI:74269"/>
        <dbReference type="EC" id="2.1.1.221"/>
    </reaction>
</comment>
<proteinExistence type="predicted"/>
<keyword evidence="9" id="KW-1185">Reference proteome</keyword>
<dbReference type="CDD" id="cd18089">
    <property type="entry name" value="SPOUT_Trm10-like"/>
    <property type="match status" value="1"/>
</dbReference>
<evidence type="ECO:0000256" key="1">
    <source>
        <dbReference type="ARBA" id="ARBA00012797"/>
    </source>
</evidence>
<dbReference type="EC" id="2.1.1.221" evidence="1"/>
<dbReference type="PROSITE" id="PS51675">
    <property type="entry name" value="SAM_MT_TRM10"/>
    <property type="match status" value="1"/>
</dbReference>
<sequence>MFSYAVNGRCNLPAHLWLTGCKGEIQTQLQRLPGFDKWIIEKESDSYIEALQDEKENLVYLTVNSEIVLKELDPKSIYIIGGLVDRNRWKGITMKKAIDQGIKTAKLHIGSFLKMSSSQNCEDELAKLQREADKRESRHQQEIENVKASVNNTIQVEVKQLMQIAYKLQVSLFQIIISIVESQADHYAKIGTDNLFEQNTGCKSLLVLSGMFI</sequence>
<evidence type="ECO:0000256" key="5">
    <source>
        <dbReference type="ARBA" id="ARBA00048434"/>
    </source>
</evidence>
<feature type="domain" description="SAM-dependent MTase TRM10-type" evidence="7">
    <location>
        <begin position="1"/>
        <end position="150"/>
    </location>
</feature>
<dbReference type="GO" id="GO:0052905">
    <property type="term" value="F:tRNA (guanosine(9)-N1)-methyltransferase activity"/>
    <property type="evidence" value="ECO:0007669"/>
    <property type="project" value="UniProtKB-EC"/>
</dbReference>
<evidence type="ECO:0000256" key="3">
    <source>
        <dbReference type="ARBA" id="ARBA00022679"/>
    </source>
</evidence>
<dbReference type="InterPro" id="IPR038459">
    <property type="entry name" value="MT_TRM10-typ_sf"/>
</dbReference>
<dbReference type="PANTHER" id="PTHR13563">
    <property type="entry name" value="TRNA (GUANINE-9-) METHYLTRANSFERASE"/>
    <property type="match status" value="1"/>
</dbReference>
<dbReference type="OrthoDB" id="278300at2759"/>
<keyword evidence="3" id="KW-0808">Transferase</keyword>
<dbReference type="AlphaFoldDB" id="A0A7J7MF89"/>
<dbReference type="InterPro" id="IPR007356">
    <property type="entry name" value="tRNA_m1G_MeTrfase_euk"/>
</dbReference>
<evidence type="ECO:0000313" key="8">
    <source>
        <dbReference type="EMBL" id="KAF6153517.1"/>
    </source>
</evidence>
<accession>A0A7J7MF89</accession>
<dbReference type="GO" id="GO:0000049">
    <property type="term" value="F:tRNA binding"/>
    <property type="evidence" value="ECO:0007669"/>
    <property type="project" value="TreeGrafter"/>
</dbReference>
<dbReference type="Proteomes" id="UP000541444">
    <property type="component" value="Unassembled WGS sequence"/>
</dbReference>
<gene>
    <name evidence="8" type="ORF">GIB67_027384</name>
</gene>
<keyword evidence="2" id="KW-0489">Methyltransferase</keyword>
<organism evidence="8 9">
    <name type="scientific">Kingdonia uniflora</name>
    <dbReference type="NCBI Taxonomy" id="39325"/>
    <lineage>
        <taxon>Eukaryota</taxon>
        <taxon>Viridiplantae</taxon>
        <taxon>Streptophyta</taxon>
        <taxon>Embryophyta</taxon>
        <taxon>Tracheophyta</taxon>
        <taxon>Spermatophyta</taxon>
        <taxon>Magnoliopsida</taxon>
        <taxon>Ranunculales</taxon>
        <taxon>Circaeasteraceae</taxon>
        <taxon>Kingdonia</taxon>
    </lineage>
</organism>
<protein>
    <recommendedName>
        <fullName evidence="1">tRNA (guanine(9)-N(1))-methyltransferase</fullName>
        <ecNumber evidence="1">2.1.1.221</ecNumber>
    </recommendedName>
</protein>
<comment type="caution">
    <text evidence="8">The sequence shown here is derived from an EMBL/GenBank/DDBJ whole genome shotgun (WGS) entry which is preliminary data.</text>
</comment>
<dbReference type="GO" id="GO:0002939">
    <property type="term" value="P:tRNA N1-guanine methylation"/>
    <property type="evidence" value="ECO:0007669"/>
    <property type="project" value="TreeGrafter"/>
</dbReference>
<dbReference type="Gene3D" id="3.40.1280.30">
    <property type="match status" value="1"/>
</dbReference>
<dbReference type="GO" id="GO:0005634">
    <property type="term" value="C:nucleus"/>
    <property type="evidence" value="ECO:0007669"/>
    <property type="project" value="TreeGrafter"/>
</dbReference>